<reference evidence="2 3" key="1">
    <citation type="submission" date="2019-04" db="EMBL/GenBank/DDBJ databases">
        <title>Pedobacter sp. RP-3-22 sp. nov., isolated from Arctic soil.</title>
        <authorList>
            <person name="Dahal R.H."/>
            <person name="Kim D.-U."/>
        </authorList>
    </citation>
    <scope>NUCLEOTIDE SEQUENCE [LARGE SCALE GENOMIC DNA]</scope>
    <source>
        <strain evidence="2 3">RP-3-22</strain>
    </source>
</reference>
<name>A0A4U1CZE7_9SPHI</name>
<dbReference type="InterPro" id="IPR029062">
    <property type="entry name" value="Class_I_gatase-like"/>
</dbReference>
<feature type="signal peptide" evidence="1">
    <location>
        <begin position="1"/>
        <end position="19"/>
    </location>
</feature>
<dbReference type="InterPro" id="IPR003737">
    <property type="entry name" value="GlcNAc_PI_deacetylase-related"/>
</dbReference>
<keyword evidence="1" id="KW-0732">Signal</keyword>
<evidence type="ECO:0000313" key="3">
    <source>
        <dbReference type="Proteomes" id="UP000309488"/>
    </source>
</evidence>
<comment type="caution">
    <text evidence="2">The sequence shown here is derived from an EMBL/GenBank/DDBJ whole genome shotgun (WGS) entry which is preliminary data.</text>
</comment>
<dbReference type="Proteomes" id="UP000309488">
    <property type="component" value="Unassembled WGS sequence"/>
</dbReference>
<dbReference type="GO" id="GO:0016811">
    <property type="term" value="F:hydrolase activity, acting on carbon-nitrogen (but not peptide) bonds, in linear amides"/>
    <property type="evidence" value="ECO:0007669"/>
    <property type="project" value="TreeGrafter"/>
</dbReference>
<dbReference type="PANTHER" id="PTHR12993:SF30">
    <property type="entry name" value="N-ACETYL-ALPHA-D-GLUCOSAMINYL L-MALATE DEACETYLASE 1"/>
    <property type="match status" value="1"/>
</dbReference>
<dbReference type="AlphaFoldDB" id="A0A4U1CZE7"/>
<dbReference type="Gene3D" id="3.40.50.10320">
    <property type="entry name" value="LmbE-like"/>
    <property type="match status" value="1"/>
</dbReference>
<sequence>MKRLFYLTLFLFSPCLLNAQMQQMNAADIALGIAKLNVKGSVLYIAAHPDDENTRLLAYLAKEVKVRAGYLSLTRGDGGQNLIGNEQAELLGLIRTQELLAARKVDGAEQFFTRANDFGFSKTADESFKIWGKEQILADVVWVIRKFRPDVIITRFPEDSRAGHGHHAGSAILAREAFVAAADAKRFPEQLKYVKVWQAKRILWNTFNFGGNNTTAPDQLKLDVGLYNPLVGKSYGEIAAISRTNHKSQGFGSTLQRGESIEFFSSVGGEPAKTSIFDGVKTTIDNKNVQSILSEIQSNFKVNEPWLSLPSLLKLKTATKEIDFDHQLVDDLILACAGIWTEVSTPENVYAVGDSIPVRIQAIARSKTSISLTTPTKTVVLEPNKLTNTDFKVSSTQTSQPYWLQKNHPIGQYIIENQEEVGNPENPKRLSVKLLLNFGSQNIELNSPVVFKSTDPIRGERYQPLIIAPTVTATLSEKAYVFNGNSTKTISIQLKSFRNNSPGFVTPQLPKGWKSNPEKIDFSLARKGDEQNISFSITPGNEVSSGSITLQVNINGKVDDKGLKTISYEHIPTITIFPQATARLEKIDLKTVGKNIAYIEGAGDLVAAALKEMGYQVTHLNAVQALNNDLSTYDAIVVGVRFYNITDEARIIQPKLLAYVENGGTLLIQYNVNNGLKTTNIGPYPFKLANKRVTEEDAKINFITPAHAALNYPNKITTKDFEGWIQERGLYFATDIDPKYTTILSMNDTGEPASDGALLVADYGKGKFVYTSLVFFRELPAGVPGAYRLFANLLAPKQP</sequence>
<dbReference type="Gene3D" id="3.40.50.880">
    <property type="match status" value="1"/>
</dbReference>
<evidence type="ECO:0000313" key="2">
    <source>
        <dbReference type="EMBL" id="TKC12948.1"/>
    </source>
</evidence>
<dbReference type="RefSeq" id="WP_136839071.1">
    <property type="nucleotide sequence ID" value="NZ_SWBR01000001.1"/>
</dbReference>
<dbReference type="SUPFAM" id="SSF52317">
    <property type="entry name" value="Class I glutamine amidotransferase-like"/>
    <property type="match status" value="1"/>
</dbReference>
<dbReference type="OrthoDB" id="9759749at2"/>
<accession>A0A4U1CZE7</accession>
<feature type="chain" id="PRO_5020431526" evidence="1">
    <location>
        <begin position="20"/>
        <end position="799"/>
    </location>
</feature>
<dbReference type="SUPFAM" id="SSF102588">
    <property type="entry name" value="LmbE-like"/>
    <property type="match status" value="1"/>
</dbReference>
<proteinExistence type="predicted"/>
<protein>
    <submittedName>
        <fullName evidence="2">PIG-L family deacetylase</fullName>
    </submittedName>
</protein>
<dbReference type="InterPro" id="IPR024078">
    <property type="entry name" value="LmbE-like_dom_sf"/>
</dbReference>
<evidence type="ECO:0000256" key="1">
    <source>
        <dbReference type="SAM" id="SignalP"/>
    </source>
</evidence>
<dbReference type="Pfam" id="PF02585">
    <property type="entry name" value="PIG-L"/>
    <property type="match status" value="1"/>
</dbReference>
<organism evidence="2 3">
    <name type="scientific">Pedobacter polaris</name>
    <dbReference type="NCBI Taxonomy" id="2571273"/>
    <lineage>
        <taxon>Bacteria</taxon>
        <taxon>Pseudomonadati</taxon>
        <taxon>Bacteroidota</taxon>
        <taxon>Sphingobacteriia</taxon>
        <taxon>Sphingobacteriales</taxon>
        <taxon>Sphingobacteriaceae</taxon>
        <taxon>Pedobacter</taxon>
    </lineage>
</organism>
<dbReference type="EMBL" id="SWBR01000001">
    <property type="protein sequence ID" value="TKC12948.1"/>
    <property type="molecule type" value="Genomic_DNA"/>
</dbReference>
<keyword evidence="3" id="KW-1185">Reference proteome</keyword>
<dbReference type="PANTHER" id="PTHR12993">
    <property type="entry name" value="N-ACETYLGLUCOSAMINYL-PHOSPHATIDYLINOSITOL DE-N-ACETYLASE-RELATED"/>
    <property type="match status" value="1"/>
</dbReference>
<gene>
    <name evidence="2" type="ORF">FA048_04840</name>
</gene>